<sequence length="177" mass="19724">MSFDLITPFRVAVDQQPMPIRNEGFKPLALPSEEEDVVIYPRTFASDHLPADPSFSSTSTPNPDDDIENVAPFRFTFLGPADGSSKASDGYQQHNYTPSSSVLNILVPEPKAREARAPFRVLHEKPTKREASSLYTVSQNMPLFPLSSLSKSIFNSPRRRAVFSAEEKSLVHSLIRC</sequence>
<dbReference type="OrthoDB" id="3038676at2759"/>
<gene>
    <name evidence="1" type="ORF">BT62DRAFT_923624</name>
</gene>
<organism evidence="1 2">
    <name type="scientific">Guyanagaster necrorhizus</name>
    <dbReference type="NCBI Taxonomy" id="856835"/>
    <lineage>
        <taxon>Eukaryota</taxon>
        <taxon>Fungi</taxon>
        <taxon>Dikarya</taxon>
        <taxon>Basidiomycota</taxon>
        <taxon>Agaricomycotina</taxon>
        <taxon>Agaricomycetes</taxon>
        <taxon>Agaricomycetidae</taxon>
        <taxon>Agaricales</taxon>
        <taxon>Marasmiineae</taxon>
        <taxon>Physalacriaceae</taxon>
        <taxon>Guyanagaster</taxon>
    </lineage>
</organism>
<name>A0A9P7VHZ6_9AGAR</name>
<protein>
    <submittedName>
        <fullName evidence="1">Uncharacterized protein</fullName>
    </submittedName>
</protein>
<comment type="caution">
    <text evidence="1">The sequence shown here is derived from an EMBL/GenBank/DDBJ whole genome shotgun (WGS) entry which is preliminary data.</text>
</comment>
<dbReference type="GeneID" id="66106831"/>
<accession>A0A9P7VHZ6</accession>
<evidence type="ECO:0000313" key="2">
    <source>
        <dbReference type="Proteomes" id="UP000812287"/>
    </source>
</evidence>
<dbReference type="Proteomes" id="UP000812287">
    <property type="component" value="Unassembled WGS sequence"/>
</dbReference>
<dbReference type="RefSeq" id="XP_043034554.1">
    <property type="nucleotide sequence ID" value="XM_043184534.1"/>
</dbReference>
<dbReference type="AlphaFoldDB" id="A0A9P7VHZ6"/>
<reference evidence="1" key="1">
    <citation type="submission" date="2020-11" db="EMBL/GenBank/DDBJ databases">
        <title>Adaptations for nitrogen fixation in a non-lichenized fungal sporocarp promotes dispersal by wood-feeding termites.</title>
        <authorList>
            <consortium name="DOE Joint Genome Institute"/>
            <person name="Koch R.A."/>
            <person name="Yoon G."/>
            <person name="Arayal U."/>
            <person name="Lail K."/>
            <person name="Amirebrahimi M."/>
            <person name="Labutti K."/>
            <person name="Lipzen A."/>
            <person name="Riley R."/>
            <person name="Barry K."/>
            <person name="Henrissat B."/>
            <person name="Grigoriev I.V."/>
            <person name="Herr J.R."/>
            <person name="Aime M.C."/>
        </authorList>
    </citation>
    <scope>NUCLEOTIDE SEQUENCE</scope>
    <source>
        <strain evidence="1">MCA 3950</strain>
    </source>
</reference>
<evidence type="ECO:0000313" key="1">
    <source>
        <dbReference type="EMBL" id="KAG7441054.1"/>
    </source>
</evidence>
<proteinExistence type="predicted"/>
<keyword evidence="2" id="KW-1185">Reference proteome</keyword>
<dbReference type="EMBL" id="MU250564">
    <property type="protein sequence ID" value="KAG7441054.1"/>
    <property type="molecule type" value="Genomic_DNA"/>
</dbReference>